<dbReference type="Pfam" id="PF20009">
    <property type="entry name" value="GEVED"/>
    <property type="match status" value="1"/>
</dbReference>
<keyword evidence="1" id="KW-0732">Signal</keyword>
<name>A0A5N3S2Q6_9VIBR</name>
<dbReference type="RefSeq" id="WP_150896594.1">
    <property type="nucleotide sequence ID" value="NZ_VXDD01000003.1"/>
</dbReference>
<accession>A0A5N3S2Q6</accession>
<evidence type="ECO:0000256" key="1">
    <source>
        <dbReference type="SAM" id="SignalP"/>
    </source>
</evidence>
<feature type="signal peptide" evidence="1">
    <location>
        <begin position="1"/>
        <end position="18"/>
    </location>
</feature>
<dbReference type="InterPro" id="IPR054215">
    <property type="entry name" value="DUF6923"/>
</dbReference>
<proteinExistence type="predicted"/>
<gene>
    <name evidence="5" type="ORF">F2Z80_17620</name>
</gene>
<feature type="chain" id="PRO_5024356969" evidence="1">
    <location>
        <begin position="19"/>
        <end position="715"/>
    </location>
</feature>
<evidence type="ECO:0000313" key="6">
    <source>
        <dbReference type="Proteomes" id="UP000326687"/>
    </source>
</evidence>
<comment type="caution">
    <text evidence="5">The sequence shown here is derived from an EMBL/GenBank/DDBJ whole genome shotgun (WGS) entry which is preliminary data.</text>
</comment>
<dbReference type="NCBIfam" id="TIGR04456">
    <property type="entry name" value="LruC_dom"/>
    <property type="match status" value="1"/>
</dbReference>
<dbReference type="Proteomes" id="UP000326687">
    <property type="component" value="Unassembled WGS sequence"/>
</dbReference>
<evidence type="ECO:0000259" key="4">
    <source>
        <dbReference type="Pfam" id="PF21959"/>
    </source>
</evidence>
<dbReference type="InterPro" id="IPR032295">
    <property type="entry name" value="DUF4842"/>
</dbReference>
<feature type="domain" description="GEVED" evidence="3">
    <location>
        <begin position="353"/>
        <end position="424"/>
    </location>
</feature>
<feature type="domain" description="DUF4842" evidence="2">
    <location>
        <begin position="478"/>
        <end position="700"/>
    </location>
</feature>
<dbReference type="Pfam" id="PF16130">
    <property type="entry name" value="DUF4842"/>
    <property type="match status" value="1"/>
</dbReference>
<sequence>MRIPTLSLLLGAPLLAQAAPFDTCPSKAYLFQSNPVEVWGVNLVTGSTTLLEDNTGINANINGVGFDFQDRYIYGYDTTNKRLVRLGKDFQAEIINTSGLPTDHTFYVGDVYDHVYYLYRTGKGLFTVDLSPLDSDPNATVTVNKIAGSPATVKLTDFAFHPSDGSLYGIDNASGGLYRFDPTTGAETYVGDTGETGTFGAGYFDVNGYYYVSRNQDGKIYRVNLSPENAANIAAGIVPADEFVPNGPSSNQNDGARCANAPVIDEDSNIDFGDAPDSYLTLLNSNGPRHELDGVTWLGSEAPDGEQDGFVSPQSDETTGIDDEWTNGGIGFVTALEAGLDSKVMVEASTTGYLSAWIDWNQDGSFDGENEKVFADYQLSAGENELFLNVDVNALTGTTWARFRFSQQTNLEYYGGSTSGEVVDIQVDVLNDGATARYFPSASGYATLAYEDNWPYKADYDMNDAVLRYRITEILKDGKVVKSTIDGRLVAVGADYLNGFAIRLPNLAPSSVNTGNSYMKENGVFTSLNMESGRSEAIFVVAENLTEKIATSCDFYRTQNGCKDDEQFAFQIGISLDGEGVDTSAWTNMPYDPFIFATPGHYHGPNLPLHPGRSWEVHLADQAPTEAFDSENLFETGLGVDDSTPSEGKYFKTAENHPWALMITSTAEWEWPQERVDIVTAYPQFKTFAESGGENGTTWFQSPEAGQCYDLSSEE</sequence>
<evidence type="ECO:0000259" key="3">
    <source>
        <dbReference type="Pfam" id="PF20009"/>
    </source>
</evidence>
<organism evidence="5 6">
    <name type="scientific">Vibrio fortis</name>
    <dbReference type="NCBI Taxonomy" id="212667"/>
    <lineage>
        <taxon>Bacteria</taxon>
        <taxon>Pseudomonadati</taxon>
        <taxon>Pseudomonadota</taxon>
        <taxon>Gammaproteobacteria</taxon>
        <taxon>Vibrionales</taxon>
        <taxon>Vibrionaceae</taxon>
        <taxon>Vibrio</taxon>
    </lineage>
</organism>
<protein>
    <submittedName>
        <fullName evidence="5">LruC domain-containing protein</fullName>
    </submittedName>
</protein>
<feature type="domain" description="DUF6923" evidence="4">
    <location>
        <begin position="45"/>
        <end position="259"/>
    </location>
</feature>
<dbReference type="Pfam" id="PF21959">
    <property type="entry name" value="DUF6923"/>
    <property type="match status" value="1"/>
</dbReference>
<dbReference type="SUPFAM" id="SSF75011">
    <property type="entry name" value="3-carboxy-cis,cis-mucoante lactonizing enzyme"/>
    <property type="match status" value="1"/>
</dbReference>
<dbReference type="InterPro" id="IPR045474">
    <property type="entry name" value="GEVED"/>
</dbReference>
<reference evidence="5 6" key="1">
    <citation type="submission" date="2019-09" db="EMBL/GenBank/DDBJ databases">
        <title>Vibrio Fortis S7-72.</title>
        <authorList>
            <person name="Das S.K."/>
        </authorList>
    </citation>
    <scope>NUCLEOTIDE SEQUENCE [LARGE SCALE GENOMIC DNA]</scope>
    <source>
        <strain evidence="5 6">S7-72</strain>
    </source>
</reference>
<dbReference type="InterPro" id="IPR031025">
    <property type="entry name" value="LruC_dom"/>
</dbReference>
<dbReference type="EMBL" id="VXDD01000003">
    <property type="protein sequence ID" value="KAB0300909.1"/>
    <property type="molecule type" value="Genomic_DNA"/>
</dbReference>
<dbReference type="AlphaFoldDB" id="A0A5N3S2Q6"/>
<evidence type="ECO:0000313" key="5">
    <source>
        <dbReference type="EMBL" id="KAB0300909.1"/>
    </source>
</evidence>
<evidence type="ECO:0000259" key="2">
    <source>
        <dbReference type="Pfam" id="PF16130"/>
    </source>
</evidence>